<organism evidence="2 3">
    <name type="scientific">Aquimarina addita</name>
    <dbReference type="NCBI Taxonomy" id="870485"/>
    <lineage>
        <taxon>Bacteria</taxon>
        <taxon>Pseudomonadati</taxon>
        <taxon>Bacteroidota</taxon>
        <taxon>Flavobacteriia</taxon>
        <taxon>Flavobacteriales</taxon>
        <taxon>Flavobacteriaceae</taxon>
        <taxon>Aquimarina</taxon>
    </lineage>
</organism>
<protein>
    <submittedName>
        <fullName evidence="2">Head GIN domain-containing protein</fullName>
    </submittedName>
</protein>
<dbReference type="Proteomes" id="UP001500459">
    <property type="component" value="Unassembled WGS sequence"/>
</dbReference>
<reference evidence="3" key="1">
    <citation type="journal article" date="2019" name="Int. J. Syst. Evol. Microbiol.">
        <title>The Global Catalogue of Microorganisms (GCM) 10K type strain sequencing project: providing services to taxonomists for standard genome sequencing and annotation.</title>
        <authorList>
            <consortium name="The Broad Institute Genomics Platform"/>
            <consortium name="The Broad Institute Genome Sequencing Center for Infectious Disease"/>
            <person name="Wu L."/>
            <person name="Ma J."/>
        </authorList>
    </citation>
    <scope>NUCLEOTIDE SEQUENCE [LARGE SCALE GENOMIC DNA]</scope>
    <source>
        <strain evidence="3">JCM 17106</strain>
    </source>
</reference>
<dbReference type="PANTHER" id="PTHR39200">
    <property type="entry name" value="HYPOTHETICAL EXPORTED PROTEIN"/>
    <property type="match status" value="1"/>
</dbReference>
<name>A0ABP7XEX5_9FLAO</name>
<feature type="domain" description="Putative auto-transporter adhesin head GIN" evidence="1">
    <location>
        <begin position="42"/>
        <end position="226"/>
    </location>
</feature>
<evidence type="ECO:0000313" key="2">
    <source>
        <dbReference type="EMBL" id="GAA4114209.1"/>
    </source>
</evidence>
<dbReference type="RefSeq" id="WP_344925858.1">
    <property type="nucleotide sequence ID" value="NZ_BAABCW010000004.1"/>
</dbReference>
<proteinExistence type="predicted"/>
<dbReference type="PANTHER" id="PTHR39200:SF1">
    <property type="entry name" value="AUTO-TRANSPORTER ADHESIN HEAD GIN DOMAIN-CONTAINING PROTEIN-RELATED"/>
    <property type="match status" value="1"/>
</dbReference>
<dbReference type="Pfam" id="PF10988">
    <property type="entry name" value="DUF2807"/>
    <property type="match status" value="1"/>
</dbReference>
<accession>A0ABP7XEX5</accession>
<comment type="caution">
    <text evidence="2">The sequence shown here is derived from an EMBL/GenBank/DDBJ whole genome shotgun (WGS) entry which is preliminary data.</text>
</comment>
<gene>
    <name evidence="2" type="ORF">GCM10022393_13520</name>
</gene>
<dbReference type="InterPro" id="IPR021255">
    <property type="entry name" value="DUF2807"/>
</dbReference>
<evidence type="ECO:0000313" key="3">
    <source>
        <dbReference type="Proteomes" id="UP001500459"/>
    </source>
</evidence>
<dbReference type="Gene3D" id="2.160.20.120">
    <property type="match status" value="1"/>
</dbReference>
<dbReference type="EMBL" id="BAABCW010000004">
    <property type="protein sequence ID" value="GAA4114209.1"/>
    <property type="molecule type" value="Genomic_DNA"/>
</dbReference>
<sequence length="243" mass="25645">MKTVILSILLSCITAINAQWWDQGEKIEGNGNVINKTRNLSEYDQIKVSNSLDVLLVSGTEGNLTVTAESNLIPYITTEIEGGILKLNIKKGYYLKPSKSNKLLITVPFKDINAVTLAGSGDINSEAVIKSNDFTTKISGSGDIKLAVEATNIESFITGSGDIKLKGATENLICKVTGSGGLSAYDLNAKKVEASLTGSGDIEITVIQALKARVIGSGDIDYKGNPEKEDTAVSGSGDITKKG</sequence>
<evidence type="ECO:0000259" key="1">
    <source>
        <dbReference type="Pfam" id="PF10988"/>
    </source>
</evidence>
<keyword evidence="3" id="KW-1185">Reference proteome</keyword>